<evidence type="ECO:0000256" key="1">
    <source>
        <dbReference type="SAM" id="MobiDB-lite"/>
    </source>
</evidence>
<name>A0A803Q2T0_CANSA</name>
<evidence type="ECO:0000313" key="3">
    <source>
        <dbReference type="EnsemblPlants" id="cds.evm.model.07.1481"/>
    </source>
</evidence>
<evidence type="ECO:0000313" key="4">
    <source>
        <dbReference type="Proteomes" id="UP000596661"/>
    </source>
</evidence>
<accession>A0A803Q2T0</accession>
<dbReference type="Proteomes" id="UP000596661">
    <property type="component" value="Chromosome 7"/>
</dbReference>
<feature type="region of interest" description="Disordered" evidence="1">
    <location>
        <begin position="277"/>
        <end position="313"/>
    </location>
</feature>
<feature type="compositionally biased region" description="Basic and acidic residues" evidence="1">
    <location>
        <begin position="277"/>
        <end position="289"/>
    </location>
</feature>
<dbReference type="Pfam" id="PF03732">
    <property type="entry name" value="Retrotrans_gag"/>
    <property type="match status" value="1"/>
</dbReference>
<organism evidence="3 4">
    <name type="scientific">Cannabis sativa</name>
    <name type="common">Hemp</name>
    <name type="synonym">Marijuana</name>
    <dbReference type="NCBI Taxonomy" id="3483"/>
    <lineage>
        <taxon>Eukaryota</taxon>
        <taxon>Viridiplantae</taxon>
        <taxon>Streptophyta</taxon>
        <taxon>Embryophyta</taxon>
        <taxon>Tracheophyta</taxon>
        <taxon>Spermatophyta</taxon>
        <taxon>Magnoliopsida</taxon>
        <taxon>eudicotyledons</taxon>
        <taxon>Gunneridae</taxon>
        <taxon>Pentapetalae</taxon>
        <taxon>rosids</taxon>
        <taxon>fabids</taxon>
        <taxon>Rosales</taxon>
        <taxon>Cannabaceae</taxon>
        <taxon>Cannabis</taxon>
    </lineage>
</organism>
<feature type="domain" description="Retrotransposon gag" evidence="2">
    <location>
        <begin position="189"/>
        <end position="237"/>
    </location>
</feature>
<keyword evidence="4" id="KW-1185">Reference proteome</keyword>
<feature type="compositionally biased region" description="Basic residues" evidence="1">
    <location>
        <begin position="293"/>
        <end position="313"/>
    </location>
</feature>
<protein>
    <recommendedName>
        <fullName evidence="2">Retrotransposon gag domain-containing protein</fullName>
    </recommendedName>
</protein>
<reference evidence="3" key="2">
    <citation type="submission" date="2021-03" db="UniProtKB">
        <authorList>
            <consortium name="EnsemblPlants"/>
        </authorList>
    </citation>
    <scope>IDENTIFICATION</scope>
</reference>
<sequence length="313" mass="34584">MAGKQTNGDNNTGSINVGTMNVPLLGNGTALVNTIDGGVGRTTITPLNLFPEIADDAREMSTPAATVGQFPPITPAVVSEGIIQLTTAQYTALQDQMQALLAEINGRTMTRRPPQLGDQGINNGNNPTNVVNPPNAPAATTELVIPANIVVIATAPTMTQNNVVMPREVRQARFSKRLLSEFLKYKVTWEDNAHDWFNQLPEASISTWETFVDLFLAHIQATMTYKLPYTTLANIKQEVGVLLRTDFWKELQARRPELLVEFFAMAESHKIIENSLAKLERGKDKRESPVPRSRSRSPRGKKSRGRSVRRRSP</sequence>
<dbReference type="AlphaFoldDB" id="A0A803Q2T0"/>
<proteinExistence type="predicted"/>
<dbReference type="InterPro" id="IPR005162">
    <property type="entry name" value="Retrotrans_gag_dom"/>
</dbReference>
<dbReference type="Gramene" id="evm.model.07.1481">
    <property type="protein sequence ID" value="cds.evm.model.07.1481"/>
    <property type="gene ID" value="evm.TU.07.1481"/>
</dbReference>
<dbReference type="EMBL" id="UZAU01000668">
    <property type="status" value="NOT_ANNOTATED_CDS"/>
    <property type="molecule type" value="Genomic_DNA"/>
</dbReference>
<dbReference type="EnsemblPlants" id="evm.model.07.1481">
    <property type="protein sequence ID" value="cds.evm.model.07.1481"/>
    <property type="gene ID" value="evm.TU.07.1481"/>
</dbReference>
<reference evidence="3" key="1">
    <citation type="submission" date="2018-11" db="EMBL/GenBank/DDBJ databases">
        <authorList>
            <person name="Grassa J C."/>
        </authorList>
    </citation>
    <scope>NUCLEOTIDE SEQUENCE [LARGE SCALE GENOMIC DNA]</scope>
</reference>
<evidence type="ECO:0000259" key="2">
    <source>
        <dbReference type="Pfam" id="PF03732"/>
    </source>
</evidence>